<proteinExistence type="predicted"/>
<feature type="region of interest" description="Disordered" evidence="1">
    <location>
        <begin position="174"/>
        <end position="239"/>
    </location>
</feature>
<evidence type="ECO:0000256" key="1">
    <source>
        <dbReference type="SAM" id="MobiDB-lite"/>
    </source>
</evidence>
<dbReference type="AlphaFoldDB" id="X1UM13"/>
<protein>
    <submittedName>
        <fullName evidence="2">Uncharacterized protein</fullName>
    </submittedName>
</protein>
<organism evidence="2">
    <name type="scientific">marine sediment metagenome</name>
    <dbReference type="NCBI Taxonomy" id="412755"/>
    <lineage>
        <taxon>unclassified sequences</taxon>
        <taxon>metagenomes</taxon>
        <taxon>ecological metagenomes</taxon>
    </lineage>
</organism>
<gene>
    <name evidence="2" type="ORF">S12H4_52031</name>
</gene>
<feature type="non-terminal residue" evidence="2">
    <location>
        <position position="239"/>
    </location>
</feature>
<accession>X1UM13</accession>
<name>X1UM13_9ZZZZ</name>
<dbReference type="EMBL" id="BARW01032961">
    <property type="protein sequence ID" value="GAJ04632.1"/>
    <property type="molecule type" value="Genomic_DNA"/>
</dbReference>
<feature type="compositionally biased region" description="Polar residues" evidence="1">
    <location>
        <begin position="188"/>
        <end position="202"/>
    </location>
</feature>
<evidence type="ECO:0000313" key="2">
    <source>
        <dbReference type="EMBL" id="GAJ04632.1"/>
    </source>
</evidence>
<sequence length="239" mass="26259">IWPERETSIRARNLTTTVLVLDALFEEGYGAVNNSLWGGITYPLMPSDYDQTLSKFFEVWINGDRGRLHIDIGSISEDLNANGLIDTEDRPVAGFTEGDGLLEQEEDVGLDGCPDDYEDGMGGCLLGDYDGDGIIDDYERQRADDDGDGEIDEDPEEVAIAIYEGRYEGIYDGPPVSWADKDDPNGDNFINKQASNPAYSSNRNDDINGTEGNSRVQEGSYPDTEDLDGQGGTYPETQN</sequence>
<feature type="non-terminal residue" evidence="2">
    <location>
        <position position="1"/>
    </location>
</feature>
<reference evidence="2" key="1">
    <citation type="journal article" date="2014" name="Front. Microbiol.">
        <title>High frequency of phylogenetically diverse reductive dehalogenase-homologous genes in deep subseafloor sedimentary metagenomes.</title>
        <authorList>
            <person name="Kawai M."/>
            <person name="Futagami T."/>
            <person name="Toyoda A."/>
            <person name="Takaki Y."/>
            <person name="Nishi S."/>
            <person name="Hori S."/>
            <person name="Arai W."/>
            <person name="Tsubouchi T."/>
            <person name="Morono Y."/>
            <person name="Uchiyama I."/>
            <person name="Ito T."/>
            <person name="Fujiyama A."/>
            <person name="Inagaki F."/>
            <person name="Takami H."/>
        </authorList>
    </citation>
    <scope>NUCLEOTIDE SEQUENCE</scope>
    <source>
        <strain evidence="2">Expedition CK06-06</strain>
    </source>
</reference>
<comment type="caution">
    <text evidence="2">The sequence shown here is derived from an EMBL/GenBank/DDBJ whole genome shotgun (WGS) entry which is preliminary data.</text>
</comment>